<dbReference type="Proteomes" id="UP000197638">
    <property type="component" value="Chromosome"/>
</dbReference>
<dbReference type="Gene3D" id="1.10.10.10">
    <property type="entry name" value="Winged helix-like DNA-binding domain superfamily/Winged helix DNA-binding domain"/>
    <property type="match status" value="1"/>
</dbReference>
<dbReference type="InterPro" id="IPR036390">
    <property type="entry name" value="WH_DNA-bd_sf"/>
</dbReference>
<evidence type="ECO:0000256" key="3">
    <source>
        <dbReference type="ARBA" id="ARBA00023163"/>
    </source>
</evidence>
<keyword evidence="2" id="KW-0238">DNA-binding</keyword>
<dbReference type="EMBL" id="CP022123">
    <property type="protein sequence ID" value="ASG29676.1"/>
    <property type="molecule type" value="Genomic_DNA"/>
</dbReference>
<gene>
    <name evidence="5" type="ORF">CBG61_04185</name>
</gene>
<evidence type="ECO:0000256" key="1">
    <source>
        <dbReference type="ARBA" id="ARBA00023015"/>
    </source>
</evidence>
<dbReference type="Pfam" id="PF01638">
    <property type="entry name" value="HxlR"/>
    <property type="match status" value="1"/>
</dbReference>
<name>A0A241Q4K4_FUSNP</name>
<dbReference type="InterPro" id="IPR002577">
    <property type="entry name" value="HTH_HxlR"/>
</dbReference>
<keyword evidence="1" id="KW-0805">Transcription regulation</keyword>
<sequence length="87" mass="10221">MINGKWKLRILYELACEKILRYSELKRNLTPITHKMLSTQLKELEEDGIIIRKEYPQVPPKVEYSLSEKGISFIPIINAMCDWGKIN</sequence>
<proteinExistence type="predicted"/>
<keyword evidence="3" id="KW-0804">Transcription</keyword>
<dbReference type="PANTHER" id="PTHR33204">
    <property type="entry name" value="TRANSCRIPTIONAL REGULATOR, MARR FAMILY"/>
    <property type="match status" value="1"/>
</dbReference>
<dbReference type="InterPro" id="IPR036388">
    <property type="entry name" value="WH-like_DNA-bd_sf"/>
</dbReference>
<evidence type="ECO:0000313" key="5">
    <source>
        <dbReference type="EMBL" id="ASG29676.1"/>
    </source>
</evidence>
<dbReference type="GO" id="GO:0003677">
    <property type="term" value="F:DNA binding"/>
    <property type="evidence" value="ECO:0007669"/>
    <property type="project" value="UniProtKB-KW"/>
</dbReference>
<dbReference type="PANTHER" id="PTHR33204:SF29">
    <property type="entry name" value="TRANSCRIPTIONAL REGULATOR"/>
    <property type="match status" value="1"/>
</dbReference>
<evidence type="ECO:0000256" key="2">
    <source>
        <dbReference type="ARBA" id="ARBA00023125"/>
    </source>
</evidence>
<dbReference type="PROSITE" id="PS51118">
    <property type="entry name" value="HTH_HXLR"/>
    <property type="match status" value="1"/>
</dbReference>
<organism evidence="5 6">
    <name type="scientific">Fusobacterium nucleatum subsp. polymorphum</name>
    <name type="common">Fusobacterium polymorphum</name>
    <dbReference type="NCBI Taxonomy" id="76857"/>
    <lineage>
        <taxon>Bacteria</taxon>
        <taxon>Fusobacteriati</taxon>
        <taxon>Fusobacteriota</taxon>
        <taxon>Fusobacteriia</taxon>
        <taxon>Fusobacteriales</taxon>
        <taxon>Fusobacteriaceae</taxon>
        <taxon>Fusobacterium</taxon>
    </lineage>
</organism>
<dbReference type="SUPFAM" id="SSF46785">
    <property type="entry name" value="Winged helix' DNA-binding domain"/>
    <property type="match status" value="1"/>
</dbReference>
<dbReference type="AlphaFoldDB" id="A0A241Q4K4"/>
<accession>A0A241Q4K4</accession>
<protein>
    <recommendedName>
        <fullName evidence="4">HTH hxlR-type domain-containing protein</fullName>
    </recommendedName>
</protein>
<evidence type="ECO:0000313" key="6">
    <source>
        <dbReference type="Proteomes" id="UP000197638"/>
    </source>
</evidence>
<evidence type="ECO:0000259" key="4">
    <source>
        <dbReference type="PROSITE" id="PS51118"/>
    </source>
</evidence>
<reference evidence="5 6" key="1">
    <citation type="submission" date="2017-06" db="EMBL/GenBank/DDBJ databases">
        <title>Genome sequencing of Fusobacterium nucleatum subsp. polymorphum KCOM 1275 (=ChDC F310).</title>
        <authorList>
            <person name="Kook J.-K."/>
            <person name="Park S.-N."/>
            <person name="Lim Y.K."/>
            <person name="Roh H."/>
        </authorList>
    </citation>
    <scope>NUCLEOTIDE SEQUENCE [LARGE SCALE GENOMIC DNA]</scope>
    <source>
        <strain evidence="5 6">KCOM 1275</strain>
    </source>
</reference>
<feature type="domain" description="HTH hxlR-type" evidence="4">
    <location>
        <begin position="1"/>
        <end position="87"/>
    </location>
</feature>